<feature type="region of interest" description="Disordered" evidence="1">
    <location>
        <begin position="1"/>
        <end position="58"/>
    </location>
</feature>
<dbReference type="EMBL" id="KZ293657">
    <property type="protein sequence ID" value="PBK93064.1"/>
    <property type="molecule type" value="Genomic_DNA"/>
</dbReference>
<evidence type="ECO:0000313" key="2">
    <source>
        <dbReference type="EMBL" id="PBK93064.1"/>
    </source>
</evidence>
<accession>A0A2H3DGW9</accession>
<dbReference type="AlphaFoldDB" id="A0A2H3DGW9"/>
<dbReference type="InParanoid" id="A0A2H3DGW9"/>
<feature type="compositionally biased region" description="Low complexity" evidence="1">
    <location>
        <begin position="22"/>
        <end position="37"/>
    </location>
</feature>
<proteinExistence type="predicted"/>
<keyword evidence="3" id="KW-1185">Reference proteome</keyword>
<gene>
    <name evidence="2" type="ORF">ARMGADRAFT_1030497</name>
</gene>
<sequence length="252" mass="27701">MPPNLDVDARPCSATDSDWNFSGTGTVGSLSTLTNSGDDSENSIPRQNGSIKRGMERQSQEVTGIRDAKREIRRTLLRKKVQADTIASVSIRRASEALDTLSLKSKATDDAPTDAELKVYVNYRSAVVEHAQQQAEEPDNHSDARSIRTTTNHDEMFRGFLELNARCVQPKVTDSAEHGWLIELVRLRGAGGTVLKKDTGRCGGGACEAAFDAPIGRWKKMVGYRTRPLHSMFILGLNLGLEQVDINSARFL</sequence>
<reference evidence="3" key="1">
    <citation type="journal article" date="2017" name="Nat. Ecol. Evol.">
        <title>Genome expansion and lineage-specific genetic innovations in the forest pathogenic fungi Armillaria.</title>
        <authorList>
            <person name="Sipos G."/>
            <person name="Prasanna A.N."/>
            <person name="Walter M.C."/>
            <person name="O'Connor E."/>
            <person name="Balint B."/>
            <person name="Krizsan K."/>
            <person name="Kiss B."/>
            <person name="Hess J."/>
            <person name="Varga T."/>
            <person name="Slot J."/>
            <person name="Riley R."/>
            <person name="Boka B."/>
            <person name="Rigling D."/>
            <person name="Barry K."/>
            <person name="Lee J."/>
            <person name="Mihaltcheva S."/>
            <person name="LaButti K."/>
            <person name="Lipzen A."/>
            <person name="Waldron R."/>
            <person name="Moloney N.M."/>
            <person name="Sperisen C."/>
            <person name="Kredics L."/>
            <person name="Vagvoelgyi C."/>
            <person name="Patrignani A."/>
            <person name="Fitzpatrick D."/>
            <person name="Nagy I."/>
            <person name="Doyle S."/>
            <person name="Anderson J.B."/>
            <person name="Grigoriev I.V."/>
            <person name="Gueldener U."/>
            <person name="Muensterkoetter M."/>
            <person name="Nagy L.G."/>
        </authorList>
    </citation>
    <scope>NUCLEOTIDE SEQUENCE [LARGE SCALE GENOMIC DNA]</scope>
    <source>
        <strain evidence="3">Ar21-2</strain>
    </source>
</reference>
<dbReference type="Proteomes" id="UP000217790">
    <property type="component" value="Unassembled WGS sequence"/>
</dbReference>
<evidence type="ECO:0000313" key="3">
    <source>
        <dbReference type="Proteomes" id="UP000217790"/>
    </source>
</evidence>
<name>A0A2H3DGW9_ARMGA</name>
<organism evidence="2 3">
    <name type="scientific">Armillaria gallica</name>
    <name type="common">Bulbous honey fungus</name>
    <name type="synonym">Armillaria bulbosa</name>
    <dbReference type="NCBI Taxonomy" id="47427"/>
    <lineage>
        <taxon>Eukaryota</taxon>
        <taxon>Fungi</taxon>
        <taxon>Dikarya</taxon>
        <taxon>Basidiomycota</taxon>
        <taxon>Agaricomycotina</taxon>
        <taxon>Agaricomycetes</taxon>
        <taxon>Agaricomycetidae</taxon>
        <taxon>Agaricales</taxon>
        <taxon>Marasmiineae</taxon>
        <taxon>Physalacriaceae</taxon>
        <taxon>Armillaria</taxon>
    </lineage>
</organism>
<dbReference type="OrthoDB" id="2754287at2759"/>
<protein>
    <submittedName>
        <fullName evidence="2">Uncharacterized protein</fullName>
    </submittedName>
</protein>
<evidence type="ECO:0000256" key="1">
    <source>
        <dbReference type="SAM" id="MobiDB-lite"/>
    </source>
</evidence>